<proteinExistence type="predicted"/>
<keyword evidence="2 3" id="KW-0040">ANK repeat</keyword>
<dbReference type="InterPro" id="IPR050776">
    <property type="entry name" value="Ank_Repeat/CDKN_Inhibitor"/>
</dbReference>
<gene>
    <name evidence="5" type="ORF">HYALB_00001602</name>
</gene>
<dbReference type="PANTHER" id="PTHR24201">
    <property type="entry name" value="ANK_REP_REGION DOMAIN-CONTAINING PROTEIN"/>
    <property type="match status" value="1"/>
</dbReference>
<dbReference type="EMBL" id="CAJVRM010000002">
    <property type="protein sequence ID" value="CAG8970815.1"/>
    <property type="molecule type" value="Genomic_DNA"/>
</dbReference>
<keyword evidence="1" id="KW-0677">Repeat</keyword>
<feature type="region of interest" description="Disordered" evidence="4">
    <location>
        <begin position="209"/>
        <end position="235"/>
    </location>
</feature>
<dbReference type="Proteomes" id="UP000701801">
    <property type="component" value="Unassembled WGS sequence"/>
</dbReference>
<sequence>MDTTGRTTVLHAVVRHSVPCLHLILEAGGNPNPKMPKGTFRSSPLTAAGFGGMPEMLRLLLDFGGDPNACNPEGLTALHSVARTRNVDCALTLLEFGANLNALSSNGRTPLTTALIHNNHEVLQLFVDRCYEYMMDTSLKVWQKAAKSSSNVAIMMEKTGEAFDELVSIVQADEGGSDSPDSLLESGIFYSATSSFHSDLADAMAKLNSANVSSSEESMDENSDKSDSAQASPVT</sequence>
<evidence type="ECO:0000256" key="1">
    <source>
        <dbReference type="ARBA" id="ARBA00022737"/>
    </source>
</evidence>
<evidence type="ECO:0000313" key="5">
    <source>
        <dbReference type="EMBL" id="CAG8970815.1"/>
    </source>
</evidence>
<accession>A0A9N9PWN0</accession>
<keyword evidence="6" id="KW-1185">Reference proteome</keyword>
<dbReference type="InterPro" id="IPR036770">
    <property type="entry name" value="Ankyrin_rpt-contain_sf"/>
</dbReference>
<evidence type="ECO:0000256" key="2">
    <source>
        <dbReference type="ARBA" id="ARBA00023043"/>
    </source>
</evidence>
<organism evidence="5 6">
    <name type="scientific">Hymenoscyphus albidus</name>
    <dbReference type="NCBI Taxonomy" id="595503"/>
    <lineage>
        <taxon>Eukaryota</taxon>
        <taxon>Fungi</taxon>
        <taxon>Dikarya</taxon>
        <taxon>Ascomycota</taxon>
        <taxon>Pezizomycotina</taxon>
        <taxon>Leotiomycetes</taxon>
        <taxon>Helotiales</taxon>
        <taxon>Helotiaceae</taxon>
        <taxon>Hymenoscyphus</taxon>
    </lineage>
</organism>
<comment type="caution">
    <text evidence="5">The sequence shown here is derived from an EMBL/GenBank/DDBJ whole genome shotgun (WGS) entry which is preliminary data.</text>
</comment>
<dbReference type="InterPro" id="IPR002110">
    <property type="entry name" value="Ankyrin_rpt"/>
</dbReference>
<feature type="repeat" description="ANK" evidence="3">
    <location>
        <begin position="73"/>
        <end position="105"/>
    </location>
</feature>
<dbReference type="SMART" id="SM00248">
    <property type="entry name" value="ANK"/>
    <property type="match status" value="4"/>
</dbReference>
<dbReference type="PROSITE" id="PS50088">
    <property type="entry name" value="ANK_REPEAT"/>
    <property type="match status" value="1"/>
</dbReference>
<name>A0A9N9PWN0_9HELO</name>
<dbReference type="OrthoDB" id="341259at2759"/>
<dbReference type="AlphaFoldDB" id="A0A9N9PWN0"/>
<dbReference type="PROSITE" id="PS50297">
    <property type="entry name" value="ANK_REP_REGION"/>
    <property type="match status" value="1"/>
</dbReference>
<dbReference type="SUPFAM" id="SSF48403">
    <property type="entry name" value="Ankyrin repeat"/>
    <property type="match status" value="1"/>
</dbReference>
<evidence type="ECO:0000256" key="3">
    <source>
        <dbReference type="PROSITE-ProRule" id="PRU00023"/>
    </source>
</evidence>
<protein>
    <submittedName>
        <fullName evidence="5">Uncharacterized protein</fullName>
    </submittedName>
</protein>
<reference evidence="5" key="1">
    <citation type="submission" date="2021-07" db="EMBL/GenBank/DDBJ databases">
        <authorList>
            <person name="Durling M."/>
        </authorList>
    </citation>
    <scope>NUCLEOTIDE SEQUENCE</scope>
</reference>
<dbReference type="Pfam" id="PF12796">
    <property type="entry name" value="Ank_2"/>
    <property type="match status" value="1"/>
</dbReference>
<evidence type="ECO:0000313" key="6">
    <source>
        <dbReference type="Proteomes" id="UP000701801"/>
    </source>
</evidence>
<evidence type="ECO:0000256" key="4">
    <source>
        <dbReference type="SAM" id="MobiDB-lite"/>
    </source>
</evidence>
<dbReference type="Gene3D" id="1.25.40.20">
    <property type="entry name" value="Ankyrin repeat-containing domain"/>
    <property type="match status" value="1"/>
</dbReference>